<dbReference type="InterPro" id="IPR018023">
    <property type="entry name" value="Ribosome_mat_SBDS_CS"/>
</dbReference>
<accession>A0ABN7NLU2</accession>
<dbReference type="NCBIfam" id="TIGR00291">
    <property type="entry name" value="RNA_SBDS"/>
    <property type="match status" value="1"/>
</dbReference>
<sequence length="302" mass="34171">MSKIFTPTNQIRLTNVAVVRMKKGGKRFEIACYRNKVVSWRNKAEKDIDEVLQTHTVFINVSKGQVAKKEDLVKAFGIDDQTDICKEILAKGELQVSDKERHTQLDSLFKDIATTIADKCVNPETKRPYPVSMIEKAMRDIHFSVKPNRNAKQQALDVIPQLKATIPLERAQMRLRVVISGKEARKLRDKVAKLTSSIETESWDSGALTLVLKLRYRGTHRYHIVLQGRQLVAVLCDPVLKIFGMTGRESWPLLRCPQDTSVDIHKDTLDSLQLIRVGMLAIFGVLPRQSVSTQCHMAGTVI</sequence>
<keyword evidence="13" id="KW-1185">Reference proteome</keyword>
<keyword evidence="6" id="KW-0690">Ribosome biogenesis</keyword>
<dbReference type="PANTHER" id="PTHR10927">
    <property type="entry name" value="RIBOSOME MATURATION PROTEIN SBDS"/>
    <property type="match status" value="1"/>
</dbReference>
<dbReference type="Gene3D" id="1.10.10.900">
    <property type="entry name" value="SBDS protein C-terminal domain, subdomain 1"/>
    <property type="match status" value="1"/>
</dbReference>
<dbReference type="Proteomes" id="UP001153148">
    <property type="component" value="Unassembled WGS sequence"/>
</dbReference>
<dbReference type="SUPFAM" id="SSF89895">
    <property type="entry name" value="FYSH domain"/>
    <property type="match status" value="1"/>
</dbReference>
<evidence type="ECO:0000259" key="10">
    <source>
        <dbReference type="Pfam" id="PF09377"/>
    </source>
</evidence>
<feature type="domain" description="Ribosome maturation protein SDO1/SBDS N-terminal" evidence="9">
    <location>
        <begin position="15"/>
        <end position="101"/>
    </location>
</feature>
<evidence type="ECO:0000256" key="3">
    <source>
        <dbReference type="ARBA" id="ARBA00007433"/>
    </source>
</evidence>
<dbReference type="Gene3D" id="3.30.1250.10">
    <property type="entry name" value="Ribosome maturation protein SBDS, N-terminal domain"/>
    <property type="match status" value="1"/>
</dbReference>
<comment type="subunit">
    <text evidence="8">Associates with the 60S ribosomal subunit.</text>
</comment>
<dbReference type="InterPro" id="IPR036786">
    <property type="entry name" value="Ribosome_mat_SBDS_N_sf"/>
</dbReference>
<evidence type="ECO:0000313" key="12">
    <source>
        <dbReference type="EMBL" id="CAG2055627.1"/>
    </source>
</evidence>
<reference evidence="12" key="1">
    <citation type="submission" date="2021-03" db="EMBL/GenBank/DDBJ databases">
        <authorList>
            <person name="Tran Van P."/>
        </authorList>
    </citation>
    <scope>NUCLEOTIDE SEQUENCE</scope>
</reference>
<evidence type="ECO:0000256" key="4">
    <source>
        <dbReference type="ARBA" id="ARBA00014814"/>
    </source>
</evidence>
<evidence type="ECO:0000256" key="5">
    <source>
        <dbReference type="ARBA" id="ARBA00022490"/>
    </source>
</evidence>
<dbReference type="PANTHER" id="PTHR10927:SF1">
    <property type="entry name" value="RIBOSOME MATURATION PROTEIN SBDS"/>
    <property type="match status" value="1"/>
</dbReference>
<evidence type="ECO:0000256" key="8">
    <source>
        <dbReference type="ARBA" id="ARBA00049708"/>
    </source>
</evidence>
<gene>
    <name evidence="12" type="ORF">TPAB3V08_LOCUS2627</name>
</gene>
<name>A0ABN7NLU2_TIMPD</name>
<dbReference type="Gene3D" id="3.30.70.240">
    <property type="match status" value="1"/>
</dbReference>
<evidence type="ECO:0000256" key="7">
    <source>
        <dbReference type="ARBA" id="ARBA00023242"/>
    </source>
</evidence>
<comment type="caution">
    <text evidence="12">The sequence shown here is derived from an EMBL/GenBank/DDBJ whole genome shotgun (WGS) entry which is preliminary data.</text>
</comment>
<protein>
    <recommendedName>
        <fullName evidence="4">Ribosome maturation protein SBDS</fullName>
    </recommendedName>
</protein>
<dbReference type="Pfam" id="PF01172">
    <property type="entry name" value="SBDS_N"/>
    <property type="match status" value="1"/>
</dbReference>
<organism evidence="12 13">
    <name type="scientific">Timema podura</name>
    <name type="common">Walking stick</name>
    <dbReference type="NCBI Taxonomy" id="61482"/>
    <lineage>
        <taxon>Eukaryota</taxon>
        <taxon>Metazoa</taxon>
        <taxon>Ecdysozoa</taxon>
        <taxon>Arthropoda</taxon>
        <taxon>Hexapoda</taxon>
        <taxon>Insecta</taxon>
        <taxon>Pterygota</taxon>
        <taxon>Neoptera</taxon>
        <taxon>Polyneoptera</taxon>
        <taxon>Phasmatodea</taxon>
        <taxon>Timematodea</taxon>
        <taxon>Timematoidea</taxon>
        <taxon>Timematidae</taxon>
        <taxon>Timema</taxon>
    </lineage>
</organism>
<keyword evidence="5" id="KW-0963">Cytoplasm</keyword>
<evidence type="ECO:0000259" key="11">
    <source>
        <dbReference type="Pfam" id="PF20268"/>
    </source>
</evidence>
<dbReference type="Pfam" id="PF20268">
    <property type="entry name" value="SBDS_C"/>
    <property type="match status" value="1"/>
</dbReference>
<dbReference type="InterPro" id="IPR002140">
    <property type="entry name" value="Sdo1/SBDS"/>
</dbReference>
<dbReference type="Pfam" id="PF09377">
    <property type="entry name" value="SBDS_domain_II"/>
    <property type="match status" value="1"/>
</dbReference>
<dbReference type="InterPro" id="IPR019783">
    <property type="entry name" value="SDO1/SBDS_N"/>
</dbReference>
<feature type="domain" description="Ribosome maturation protein SDO1/SBDS C-terminal" evidence="11">
    <location>
        <begin position="173"/>
        <end position="212"/>
    </location>
</feature>
<evidence type="ECO:0000256" key="2">
    <source>
        <dbReference type="ARBA" id="ARBA00004496"/>
    </source>
</evidence>
<comment type="similarity">
    <text evidence="3">Belongs to the SDO1/SBDS family.</text>
</comment>
<dbReference type="InterPro" id="IPR018978">
    <property type="entry name" value="SDO1/SBDS_central"/>
</dbReference>
<dbReference type="InterPro" id="IPR039100">
    <property type="entry name" value="Sdo1/SBDS-like"/>
</dbReference>
<dbReference type="PROSITE" id="PS01267">
    <property type="entry name" value="UPF0023"/>
    <property type="match status" value="1"/>
</dbReference>
<dbReference type="SUPFAM" id="SSF109728">
    <property type="entry name" value="Hypothetical protein AF0491, middle domain"/>
    <property type="match status" value="1"/>
</dbReference>
<feature type="domain" description="Ribosome maturation protein SDO1/SBDS central" evidence="10">
    <location>
        <begin position="110"/>
        <end position="171"/>
    </location>
</feature>
<evidence type="ECO:0000259" key="9">
    <source>
        <dbReference type="Pfam" id="PF01172"/>
    </source>
</evidence>
<evidence type="ECO:0000313" key="13">
    <source>
        <dbReference type="Proteomes" id="UP001153148"/>
    </source>
</evidence>
<proteinExistence type="inferred from homology"/>
<keyword evidence="7" id="KW-0539">Nucleus</keyword>
<dbReference type="InterPro" id="IPR037188">
    <property type="entry name" value="Sdo1/SBDS_central_sf"/>
</dbReference>
<dbReference type="EMBL" id="CAJPIN010002705">
    <property type="protein sequence ID" value="CAG2055627.1"/>
    <property type="molecule type" value="Genomic_DNA"/>
</dbReference>
<dbReference type="InterPro" id="IPR046928">
    <property type="entry name" value="SDO1/SBDS_C"/>
</dbReference>
<evidence type="ECO:0000256" key="6">
    <source>
        <dbReference type="ARBA" id="ARBA00022517"/>
    </source>
</evidence>
<comment type="subcellular location">
    <subcellularLocation>
        <location evidence="2">Cytoplasm</location>
    </subcellularLocation>
    <subcellularLocation>
        <location evidence="1">Nucleus</location>
    </subcellularLocation>
</comment>
<evidence type="ECO:0000256" key="1">
    <source>
        <dbReference type="ARBA" id="ARBA00004123"/>
    </source>
</evidence>